<accession>A0A077W809</accession>
<dbReference type="InterPro" id="IPR008862">
    <property type="entry name" value="Tcp11"/>
</dbReference>
<name>A0A077W809_9FUNG</name>
<comment type="similarity">
    <text evidence="1">Belongs to the TCP11 family.</text>
</comment>
<dbReference type="GO" id="GO:0010737">
    <property type="term" value="P:protein kinase A signaling"/>
    <property type="evidence" value="ECO:0007669"/>
    <property type="project" value="TreeGrafter"/>
</dbReference>
<dbReference type="Pfam" id="PF05794">
    <property type="entry name" value="Tcp11"/>
    <property type="match status" value="1"/>
</dbReference>
<gene>
    <name evidence="3" type="ORF">LRAMOSA00332</name>
</gene>
<sequence length="531" mass="63059">MLQRCVEDSVRKTVSNKQQLNDTHRQSFCADPSCWAGITHQHRVLTRNCLRRQHHLTSRRSYKSRRRRQHHVHWRIEQQQQHQQQHNKRCWTPPINADTLKELSYERILLNFQLRHDLVFDRHLRFRPNFDGTSGKIKQRNIERYWVHLDNVFGDELCKVLPVLLNHLIACLRLLHQDRQAYNSRWPMHITMDTVYSTLNPERIVRQIQSGQLDLRPKIDFVVNILQPMCPSEHWPRLQLIALYFSKRLYARGFRQCFAIIEAIQLSCVNQFLKQHRAHLIRTCARYERRHFKGNREIIVKWLAASRTDPDASFLQVYHTALVRLVAMDCKPFPATLQYDQYRLMHQFRAEFLTILILAILCIPYHYLCGSRWDKTDLENLKTRLEGELQAFRRQQQQHDTTSSCKELPDYGQLATEICEAAYRTHIKHGVVPGCDFVEQHARTWSGWLRRHISATSEIYRMVHQRVMEVLRCVSQGQNMLRADTLKTLVGLERELMTLGLRIRAVADLNLATFGPLYIQIWKDLNAFPLV</sequence>
<organism evidence="3">
    <name type="scientific">Lichtheimia ramosa</name>
    <dbReference type="NCBI Taxonomy" id="688394"/>
    <lineage>
        <taxon>Eukaryota</taxon>
        <taxon>Fungi</taxon>
        <taxon>Fungi incertae sedis</taxon>
        <taxon>Mucoromycota</taxon>
        <taxon>Mucoromycotina</taxon>
        <taxon>Mucoromycetes</taxon>
        <taxon>Mucorales</taxon>
        <taxon>Lichtheimiaceae</taxon>
        <taxon>Lichtheimia</taxon>
    </lineage>
</organism>
<evidence type="ECO:0000313" key="3">
    <source>
        <dbReference type="EMBL" id="CDS02930.1"/>
    </source>
</evidence>
<evidence type="ECO:0000256" key="2">
    <source>
        <dbReference type="SAM" id="MobiDB-lite"/>
    </source>
</evidence>
<proteinExistence type="inferred from homology"/>
<dbReference type="PANTHER" id="PTHR12832:SF11">
    <property type="entry name" value="LD23868P"/>
    <property type="match status" value="1"/>
</dbReference>
<feature type="region of interest" description="Disordered" evidence="2">
    <location>
        <begin position="56"/>
        <end position="81"/>
    </location>
</feature>
<reference evidence="3" key="1">
    <citation type="journal article" date="2014" name="Genome Announc.">
        <title>De novo whole-genome sequence and genome annotation of Lichtheimia ramosa.</title>
        <authorList>
            <person name="Linde J."/>
            <person name="Schwartze V."/>
            <person name="Binder U."/>
            <person name="Lass-Florl C."/>
            <person name="Voigt K."/>
            <person name="Horn F."/>
        </authorList>
    </citation>
    <scope>NUCLEOTIDE SEQUENCE</scope>
    <source>
        <strain evidence="3">JMRC FSU:6197</strain>
    </source>
</reference>
<dbReference type="AlphaFoldDB" id="A0A077W809"/>
<dbReference type="PANTHER" id="PTHR12832">
    <property type="entry name" value="TESTIS-SPECIFIC PROTEIN PBS13 T-COMPLEX 11"/>
    <property type="match status" value="1"/>
</dbReference>
<feature type="compositionally biased region" description="Basic residues" evidence="2">
    <location>
        <begin position="56"/>
        <end position="73"/>
    </location>
</feature>
<evidence type="ECO:0000256" key="1">
    <source>
        <dbReference type="ARBA" id="ARBA00010954"/>
    </source>
</evidence>
<protein>
    <submittedName>
        <fullName evidence="3">Uncharacterized protein</fullName>
    </submittedName>
</protein>
<dbReference type="EMBL" id="LK023313">
    <property type="protein sequence ID" value="CDS02930.1"/>
    <property type="molecule type" value="Genomic_DNA"/>
</dbReference>
<dbReference type="OrthoDB" id="276323at2759"/>